<comment type="caution">
    <text evidence="15">The sequence shown here is derived from an EMBL/GenBank/DDBJ whole genome shotgun (WGS) entry which is preliminary data.</text>
</comment>
<keyword evidence="7 12" id="KW-0735">Signal-anchor</keyword>
<keyword evidence="6 12" id="KW-0201">Cytochrome c-type biogenesis</keyword>
<reference evidence="15 16" key="1">
    <citation type="submission" date="2020-12" db="EMBL/GenBank/DDBJ databases">
        <title>Revised draft genomes of Rhodomicrobium vannielii ATCC 17100 and Rhodomicrobium udaipurense JA643.</title>
        <authorList>
            <person name="Conners E.M."/>
            <person name="Davenport E.J."/>
            <person name="Bose A."/>
        </authorList>
    </citation>
    <scope>NUCLEOTIDE SEQUENCE [LARGE SCALE GENOMIC DNA]</scope>
    <source>
        <strain evidence="15 16">JA643</strain>
    </source>
</reference>
<evidence type="ECO:0000256" key="5">
    <source>
        <dbReference type="ARBA" id="ARBA00022723"/>
    </source>
</evidence>
<dbReference type="GO" id="GO:0020037">
    <property type="term" value="F:heme binding"/>
    <property type="evidence" value="ECO:0007669"/>
    <property type="project" value="InterPro"/>
</dbReference>
<evidence type="ECO:0000256" key="13">
    <source>
        <dbReference type="PIRSR" id="PIRSR604329-50"/>
    </source>
</evidence>
<evidence type="ECO:0000256" key="8">
    <source>
        <dbReference type="ARBA" id="ARBA00022989"/>
    </source>
</evidence>
<organism evidence="15 16">
    <name type="scientific">Rhodomicrobium udaipurense</name>
    <dbReference type="NCBI Taxonomy" id="1202716"/>
    <lineage>
        <taxon>Bacteria</taxon>
        <taxon>Pseudomonadati</taxon>
        <taxon>Pseudomonadota</taxon>
        <taxon>Alphaproteobacteria</taxon>
        <taxon>Hyphomicrobiales</taxon>
        <taxon>Hyphomicrobiaceae</taxon>
        <taxon>Rhodomicrobium</taxon>
    </lineage>
</organism>
<evidence type="ECO:0000256" key="4">
    <source>
        <dbReference type="ARBA" id="ARBA00022692"/>
    </source>
</evidence>
<feature type="compositionally biased region" description="Polar residues" evidence="14">
    <location>
        <begin position="140"/>
        <end position="154"/>
    </location>
</feature>
<keyword evidence="4 12" id="KW-0812">Transmembrane</keyword>
<dbReference type="NCBIfam" id="NF009727">
    <property type="entry name" value="PRK13254.1-1"/>
    <property type="match status" value="1"/>
</dbReference>
<comment type="subcellular location">
    <subcellularLocation>
        <location evidence="1">Cell inner membrane</location>
    </subcellularLocation>
    <subcellularLocation>
        <location evidence="12">Cell membrane</location>
        <topology evidence="12">Single-pass type II membrane protein</topology>
    </subcellularLocation>
</comment>
<evidence type="ECO:0000256" key="9">
    <source>
        <dbReference type="ARBA" id="ARBA00023004"/>
    </source>
</evidence>
<evidence type="ECO:0000256" key="12">
    <source>
        <dbReference type="HAMAP-Rule" id="MF_01959"/>
    </source>
</evidence>
<evidence type="ECO:0000256" key="7">
    <source>
        <dbReference type="ARBA" id="ARBA00022968"/>
    </source>
</evidence>
<dbReference type="InterPro" id="IPR004329">
    <property type="entry name" value="CcmE"/>
</dbReference>
<accession>A0A8I1GA46</accession>
<proteinExistence type="inferred from homology"/>
<dbReference type="InterPro" id="IPR012340">
    <property type="entry name" value="NA-bd_OB-fold"/>
</dbReference>
<dbReference type="PANTHER" id="PTHR34128:SF2">
    <property type="entry name" value="CYTOCHROME C-TYPE BIOGENESIS PROTEIN CCME HOMOLOG, MITOCHONDRIAL"/>
    <property type="match status" value="1"/>
</dbReference>
<dbReference type="Gene3D" id="2.40.50.140">
    <property type="entry name" value="Nucleic acid-binding proteins"/>
    <property type="match status" value="1"/>
</dbReference>
<dbReference type="NCBIfam" id="NF009731">
    <property type="entry name" value="PRK13254.1-5"/>
    <property type="match status" value="1"/>
</dbReference>
<keyword evidence="3 12" id="KW-0349">Heme</keyword>
<evidence type="ECO:0000256" key="11">
    <source>
        <dbReference type="ARBA" id="ARBA00056663"/>
    </source>
</evidence>
<dbReference type="GO" id="GO:0017004">
    <property type="term" value="P:cytochrome complex assembly"/>
    <property type="evidence" value="ECO:0007669"/>
    <property type="project" value="UniProtKB-KW"/>
</dbReference>
<feature type="region of interest" description="Disordered" evidence="14">
    <location>
        <begin position="134"/>
        <end position="154"/>
    </location>
</feature>
<evidence type="ECO:0000256" key="14">
    <source>
        <dbReference type="SAM" id="MobiDB-lite"/>
    </source>
</evidence>
<evidence type="ECO:0000313" key="16">
    <source>
        <dbReference type="Proteomes" id="UP000623250"/>
    </source>
</evidence>
<dbReference type="AlphaFoldDB" id="A0A8I1GA46"/>
<feature type="topological domain" description="Cytoplasmic" evidence="12">
    <location>
        <begin position="1"/>
        <end position="7"/>
    </location>
</feature>
<comment type="function">
    <text evidence="11 12">Heme chaperone required for the biogenesis of c-type cytochromes. Transiently binds heme delivered by CcmC and transfers the heme to apo-cytochromes in a process facilitated by CcmF and CcmH.</text>
</comment>
<dbReference type="Pfam" id="PF03100">
    <property type="entry name" value="CcmE"/>
    <property type="match status" value="1"/>
</dbReference>
<dbReference type="PANTHER" id="PTHR34128">
    <property type="entry name" value="CYTOCHROME C-TYPE BIOGENESIS PROTEIN CCME HOMOLOG, MITOCHONDRIAL"/>
    <property type="match status" value="1"/>
</dbReference>
<feature type="topological domain" description="Extracellular" evidence="12">
    <location>
        <begin position="29"/>
        <end position="154"/>
    </location>
</feature>
<sequence length="154" mass="16395">MTRKKRRAVLIVMGLALIGVASTLVLSALQTRVTFFMSPAEVAKAAPDPATRFRLGGLVAAGSFKREADALNVFTVTDNAASLPVNYKGILPDLFREGQGVVAEGRMVNGVFVADTVLAKHDENYMPPEVASALKKNGHWQEQSGKQPASTPGT</sequence>
<evidence type="ECO:0000256" key="3">
    <source>
        <dbReference type="ARBA" id="ARBA00022617"/>
    </source>
</evidence>
<dbReference type="NCBIfam" id="NF009729">
    <property type="entry name" value="PRK13254.1-3"/>
    <property type="match status" value="1"/>
</dbReference>
<name>A0A8I1GA46_9HYPH</name>
<evidence type="ECO:0000256" key="1">
    <source>
        <dbReference type="ARBA" id="ARBA00004533"/>
    </source>
</evidence>
<gene>
    <name evidence="12 15" type="primary">ccmE</name>
    <name evidence="12" type="synonym">cycJ</name>
    <name evidence="15" type="ORF">JDN41_07160</name>
</gene>
<protein>
    <recommendedName>
        <fullName evidence="12">Cytochrome c-type biogenesis protein CcmE</fullName>
    </recommendedName>
    <alternativeName>
        <fullName evidence="12">Cytochrome c maturation protein E</fullName>
    </alternativeName>
    <alternativeName>
        <fullName evidence="12">Heme chaperone CcmE</fullName>
    </alternativeName>
</protein>
<dbReference type="GO" id="GO:0005886">
    <property type="term" value="C:plasma membrane"/>
    <property type="evidence" value="ECO:0007669"/>
    <property type="project" value="UniProtKB-SubCell"/>
</dbReference>
<keyword evidence="16" id="KW-1185">Reference proteome</keyword>
<dbReference type="SUPFAM" id="SSF82093">
    <property type="entry name" value="Heme chaperone CcmE"/>
    <property type="match status" value="1"/>
</dbReference>
<dbReference type="GO" id="GO:0017003">
    <property type="term" value="P:protein-heme linkage"/>
    <property type="evidence" value="ECO:0007669"/>
    <property type="project" value="UniProtKB-UniRule"/>
</dbReference>
<feature type="binding site" description="axial binding residue" evidence="12 13">
    <location>
        <position position="125"/>
    </location>
    <ligand>
        <name>heme</name>
        <dbReference type="ChEBI" id="CHEBI:30413"/>
    </ligand>
    <ligandPart>
        <name>Fe</name>
        <dbReference type="ChEBI" id="CHEBI:18248"/>
    </ligandPart>
</feature>
<keyword evidence="8 12" id="KW-1133">Transmembrane helix</keyword>
<evidence type="ECO:0000256" key="6">
    <source>
        <dbReference type="ARBA" id="ARBA00022748"/>
    </source>
</evidence>
<keyword evidence="9 12" id="KW-0408">Iron</keyword>
<comment type="similarity">
    <text evidence="12">Belongs to the CcmE/CycJ family.</text>
</comment>
<dbReference type="Proteomes" id="UP000623250">
    <property type="component" value="Unassembled WGS sequence"/>
</dbReference>
<dbReference type="RefSeq" id="WP_037237679.1">
    <property type="nucleotide sequence ID" value="NZ_JAEMUK010000013.1"/>
</dbReference>
<keyword evidence="5 12" id="KW-0479">Metal-binding</keyword>
<feature type="binding site" description="covalent" evidence="12 13">
    <location>
        <position position="121"/>
    </location>
    <ligand>
        <name>heme</name>
        <dbReference type="ChEBI" id="CHEBI:30413"/>
    </ligand>
</feature>
<keyword evidence="10 12" id="KW-0472">Membrane</keyword>
<evidence type="ECO:0000313" key="15">
    <source>
        <dbReference type="EMBL" id="MBJ7543332.1"/>
    </source>
</evidence>
<dbReference type="EMBL" id="JAEMUK010000013">
    <property type="protein sequence ID" value="MBJ7543332.1"/>
    <property type="molecule type" value="Genomic_DNA"/>
</dbReference>
<dbReference type="InterPro" id="IPR036127">
    <property type="entry name" value="CcmE-like_sf"/>
</dbReference>
<dbReference type="GO" id="GO:0046872">
    <property type="term" value="F:metal ion binding"/>
    <property type="evidence" value="ECO:0007669"/>
    <property type="project" value="UniProtKB-KW"/>
</dbReference>
<keyword evidence="2 12" id="KW-1003">Cell membrane</keyword>
<dbReference type="HAMAP" id="MF_01959">
    <property type="entry name" value="CcmE"/>
    <property type="match status" value="1"/>
</dbReference>
<evidence type="ECO:0000256" key="10">
    <source>
        <dbReference type="ARBA" id="ARBA00023136"/>
    </source>
</evidence>
<dbReference type="FunFam" id="2.40.50.140:FF:000104">
    <property type="entry name" value="Cytochrome c-type biogenesis protein CcmE"/>
    <property type="match status" value="1"/>
</dbReference>
<evidence type="ECO:0000256" key="2">
    <source>
        <dbReference type="ARBA" id="ARBA00022475"/>
    </source>
</evidence>